<evidence type="ECO:0000313" key="3">
    <source>
        <dbReference type="EMBL" id="MBE4906550.1"/>
    </source>
</evidence>
<protein>
    <submittedName>
        <fullName evidence="3">CPBP family intramembrane metalloprotease</fullName>
    </submittedName>
</protein>
<evidence type="ECO:0000256" key="1">
    <source>
        <dbReference type="SAM" id="Phobius"/>
    </source>
</evidence>
<dbReference type="GO" id="GO:0008237">
    <property type="term" value="F:metallopeptidase activity"/>
    <property type="evidence" value="ECO:0007669"/>
    <property type="project" value="UniProtKB-KW"/>
</dbReference>
<dbReference type="RefSeq" id="WP_193534072.1">
    <property type="nucleotide sequence ID" value="NZ_JADCLJ010000003.1"/>
</dbReference>
<keyword evidence="3" id="KW-0378">Hydrolase</keyword>
<dbReference type="InterPro" id="IPR003675">
    <property type="entry name" value="Rce1/LyrA-like_dom"/>
</dbReference>
<dbReference type="EMBL" id="JADCLJ010000003">
    <property type="protein sequence ID" value="MBE4906550.1"/>
    <property type="molecule type" value="Genomic_DNA"/>
</dbReference>
<accession>A0ABR9QDH5</accession>
<dbReference type="InterPro" id="IPR052710">
    <property type="entry name" value="CAAX_protease"/>
</dbReference>
<dbReference type="PANTHER" id="PTHR36435">
    <property type="entry name" value="SLR1288 PROTEIN"/>
    <property type="match status" value="1"/>
</dbReference>
<keyword evidence="1" id="KW-0472">Membrane</keyword>
<dbReference type="Proteomes" id="UP001516662">
    <property type="component" value="Unassembled WGS sequence"/>
</dbReference>
<feature type="transmembrane region" description="Helical" evidence="1">
    <location>
        <begin position="201"/>
        <end position="222"/>
    </location>
</feature>
<keyword evidence="3" id="KW-0645">Protease</keyword>
<name>A0ABR9QDH5_9BACI</name>
<feature type="transmembrane region" description="Helical" evidence="1">
    <location>
        <begin position="7"/>
        <end position="31"/>
    </location>
</feature>
<proteinExistence type="predicted"/>
<sequence length="244" mass="27608">MEKRYWYVILTYIVMQLSGIIGIPILLYFGFGGEDYDTAFTLASTYWLIISFFAALLMILYILRQDIKDRHLADQRSSGASAVGWAVGGVFLAMFAQGIAASIEINLLGIEPGSENTQQIIQLIKTTPLLIIVTSIIGPILEEIIFRKIIFGSFYRKFNFWISAFLSSVIFALVHMEPEHLLLYSAMGFTFAFLYVKTGRLLVPIFAHVAMNTLVVVVQTIFAEDIERIMKEAEKMQSFISFLL</sequence>
<dbReference type="Pfam" id="PF02517">
    <property type="entry name" value="Rce1-like"/>
    <property type="match status" value="1"/>
</dbReference>
<reference evidence="3 4" key="1">
    <citation type="submission" date="2020-10" db="EMBL/GenBank/DDBJ databases">
        <title>Bacillus sp. HD4P25, an endophyte from a halophyte.</title>
        <authorList>
            <person name="Sun J.-Q."/>
        </authorList>
    </citation>
    <scope>NUCLEOTIDE SEQUENCE [LARGE SCALE GENOMIC DNA]</scope>
    <source>
        <strain evidence="3 4">YIM 93174</strain>
    </source>
</reference>
<keyword evidence="3" id="KW-0482">Metalloprotease</keyword>
<organism evidence="3 4">
    <name type="scientific">Litchfieldia luteola</name>
    <dbReference type="NCBI Taxonomy" id="682179"/>
    <lineage>
        <taxon>Bacteria</taxon>
        <taxon>Bacillati</taxon>
        <taxon>Bacillota</taxon>
        <taxon>Bacilli</taxon>
        <taxon>Bacillales</taxon>
        <taxon>Bacillaceae</taxon>
        <taxon>Litchfieldia</taxon>
    </lineage>
</organism>
<gene>
    <name evidence="3" type="ORF">IMZ08_00590</name>
</gene>
<feature type="transmembrane region" description="Helical" evidence="1">
    <location>
        <begin position="181"/>
        <end position="196"/>
    </location>
</feature>
<feature type="transmembrane region" description="Helical" evidence="1">
    <location>
        <begin position="123"/>
        <end position="146"/>
    </location>
</feature>
<evidence type="ECO:0000259" key="2">
    <source>
        <dbReference type="Pfam" id="PF02517"/>
    </source>
</evidence>
<comment type="caution">
    <text evidence="3">The sequence shown here is derived from an EMBL/GenBank/DDBJ whole genome shotgun (WGS) entry which is preliminary data.</text>
</comment>
<feature type="transmembrane region" description="Helical" evidence="1">
    <location>
        <begin position="43"/>
        <end position="63"/>
    </location>
</feature>
<keyword evidence="4" id="KW-1185">Reference proteome</keyword>
<dbReference type="PANTHER" id="PTHR36435:SF6">
    <property type="entry name" value="ABORTIVE INFECTION PROTEIN"/>
    <property type="match status" value="1"/>
</dbReference>
<feature type="domain" description="CAAX prenyl protease 2/Lysostaphin resistance protein A-like" evidence="2">
    <location>
        <begin position="127"/>
        <end position="213"/>
    </location>
</feature>
<evidence type="ECO:0000313" key="4">
    <source>
        <dbReference type="Proteomes" id="UP001516662"/>
    </source>
</evidence>
<feature type="transmembrane region" description="Helical" evidence="1">
    <location>
        <begin position="158"/>
        <end position="175"/>
    </location>
</feature>
<feature type="transmembrane region" description="Helical" evidence="1">
    <location>
        <begin position="83"/>
        <end position="103"/>
    </location>
</feature>
<keyword evidence="1" id="KW-1133">Transmembrane helix</keyword>
<keyword evidence="1" id="KW-0812">Transmembrane</keyword>